<comment type="subcellular location">
    <subcellularLocation>
        <location evidence="1">Cell membrane</location>
        <topology evidence="1">Multi-pass membrane protein</topology>
    </subcellularLocation>
</comment>
<evidence type="ECO:0000256" key="3">
    <source>
        <dbReference type="ARBA" id="ARBA00022692"/>
    </source>
</evidence>
<feature type="transmembrane region" description="Helical" evidence="6">
    <location>
        <begin position="363"/>
        <end position="383"/>
    </location>
</feature>
<evidence type="ECO:0000259" key="7">
    <source>
        <dbReference type="Pfam" id="PF02687"/>
    </source>
</evidence>
<protein>
    <recommendedName>
        <fullName evidence="7">ABC3 transporter permease C-terminal domain-containing protein</fullName>
    </recommendedName>
</protein>
<feature type="transmembrane region" description="Helical" evidence="6">
    <location>
        <begin position="476"/>
        <end position="500"/>
    </location>
</feature>
<dbReference type="InterPro" id="IPR038766">
    <property type="entry name" value="Membrane_comp_ABC_pdt"/>
</dbReference>
<evidence type="ECO:0000256" key="2">
    <source>
        <dbReference type="ARBA" id="ARBA00022475"/>
    </source>
</evidence>
<keyword evidence="2" id="KW-1003">Cell membrane</keyword>
<dbReference type="RefSeq" id="WP_046004673.1">
    <property type="nucleotide sequence ID" value="NZ_JXYA01000018.1"/>
</dbReference>
<comment type="caution">
    <text evidence="8">The sequence shown here is derived from an EMBL/GenBank/DDBJ whole genome shotgun (WGS) entry which is preliminary data.</text>
</comment>
<dbReference type="InterPro" id="IPR003838">
    <property type="entry name" value="ABC3_permease_C"/>
</dbReference>
<keyword evidence="3 6" id="KW-0812">Transmembrane</keyword>
<sequence>MSLAHTQRFSSECPHTLTPYNALIVFTAVLWRQVLQGKYWLTLCALCLLFFYLLLSSLLGQGIERFLAHNLQATLGADTQVTVRRDWQQSELEWIRSHGRAYSLQSQYRVTVSHRERHQQVQLKAVDNDYPLQGDIHISLSKGLNTKPVKTGPQPGEIWLEPRLAAALAAELGDTITLGETQLRVGALLLLEPDRVLEGLGSDMRAMVSESSLSAAKLTPHLNRALMLHNALSKSSITQFQSASPTAQVISKSLNNYPLAKVWARVQNFLGLLSMIIVLLSVLILWLCSQVQTQPLKKSVSVMLACGMPRKWLPLLAIHGGVMILLLSLLPALVLALLAGYGVSHLAQGYIEGFALQWQWRDLLAACTLAVTVYFFIALPVWLSLLQGDIRLLLAQRTEQGRWHWLAMLSPAALLAALIMYYTDNWLLSGMLLGGLGICILLVFFVTWLVLRFGAYLMPKSWTLARFSVLLLRKRMVVKLVQMTALGLSVTLLLLCISMGRDVTNMLELYLYQNQGNVFVSRADDEQKEALASFVARHQGSIKEMKPFQLAQVTHINGTALQARDVQPSDSLRRLMQPVNLHWHAQAPNNVRIAEGSWAASSSRIGVSVDHEVFVEMALALGDTVQFFVGNDVVEARITAVHQFKPGGSSVTFWFVLQQNSAPSLREPIYHMGSIALDAQGVGAIGELWRAHPQLRLVTVDALLEKIRTQVQALIGLVISYGAFIALLSNLLMVAAVQTHMKKDQARNGLLLSFGLSPAQGLKILTIEWLIVTMIPAFCAFGAIYSFIDAFYRQNLAMPYPGSGLLMLVHALAIALVVAISGILLSRKQLCQSSMGLLKEGV</sequence>
<keyword evidence="5 6" id="KW-0472">Membrane</keyword>
<evidence type="ECO:0000256" key="4">
    <source>
        <dbReference type="ARBA" id="ARBA00022989"/>
    </source>
</evidence>
<reference evidence="8 9" key="1">
    <citation type="journal article" date="2015" name="BMC Genomics">
        <title>Genome mining reveals unlocked bioactive potential of marine Gram-negative bacteria.</title>
        <authorList>
            <person name="Machado H."/>
            <person name="Sonnenschein E.C."/>
            <person name="Melchiorsen J."/>
            <person name="Gram L."/>
        </authorList>
    </citation>
    <scope>NUCLEOTIDE SEQUENCE [LARGE SCALE GENOMIC DNA]</scope>
    <source>
        <strain evidence="8 9">S2471</strain>
    </source>
</reference>
<evidence type="ECO:0000313" key="8">
    <source>
        <dbReference type="EMBL" id="KJZ09653.1"/>
    </source>
</evidence>
<dbReference type="EMBL" id="JXYA01000018">
    <property type="protein sequence ID" value="KJZ09653.1"/>
    <property type="molecule type" value="Genomic_DNA"/>
</dbReference>
<feature type="domain" description="ABC3 transporter permease C-terminal" evidence="7">
    <location>
        <begin position="721"/>
        <end position="828"/>
    </location>
</feature>
<feature type="transmembrane region" description="Helical" evidence="6">
    <location>
        <begin position="428"/>
        <end position="455"/>
    </location>
</feature>
<gene>
    <name evidence="8" type="ORF">TW77_09155</name>
</gene>
<evidence type="ECO:0000313" key="9">
    <source>
        <dbReference type="Proteomes" id="UP000033452"/>
    </source>
</evidence>
<feature type="transmembrane region" description="Helical" evidence="6">
    <location>
        <begin position="769"/>
        <end position="788"/>
    </location>
</feature>
<feature type="transmembrane region" description="Helical" evidence="6">
    <location>
        <begin position="403"/>
        <end position="422"/>
    </location>
</feature>
<organism evidence="8 9">
    <name type="scientific">Pseudoalteromonas rubra</name>
    <dbReference type="NCBI Taxonomy" id="43658"/>
    <lineage>
        <taxon>Bacteria</taxon>
        <taxon>Pseudomonadati</taxon>
        <taxon>Pseudomonadota</taxon>
        <taxon>Gammaproteobacteria</taxon>
        <taxon>Alteromonadales</taxon>
        <taxon>Pseudoalteromonadaceae</taxon>
        <taxon>Pseudoalteromonas</taxon>
    </lineage>
</organism>
<feature type="transmembrane region" description="Helical" evidence="6">
    <location>
        <begin position="312"/>
        <end position="343"/>
    </location>
</feature>
<feature type="transmembrane region" description="Helical" evidence="6">
    <location>
        <begin position="39"/>
        <end position="59"/>
    </location>
</feature>
<dbReference type="AlphaFoldDB" id="A0A0F4QPP0"/>
<dbReference type="PATRIC" id="fig|43658.5.peg.1933"/>
<feature type="transmembrane region" description="Helical" evidence="6">
    <location>
        <begin position="713"/>
        <end position="737"/>
    </location>
</feature>
<dbReference type="OrthoDB" id="5292592at2"/>
<accession>A0A0F4QPP0</accession>
<keyword evidence="4 6" id="KW-1133">Transmembrane helix</keyword>
<evidence type="ECO:0000256" key="6">
    <source>
        <dbReference type="SAM" id="Phobius"/>
    </source>
</evidence>
<dbReference type="GO" id="GO:0005886">
    <property type="term" value="C:plasma membrane"/>
    <property type="evidence" value="ECO:0007669"/>
    <property type="project" value="UniProtKB-SubCell"/>
</dbReference>
<name>A0A0F4QPP0_9GAMM</name>
<proteinExistence type="predicted"/>
<evidence type="ECO:0000256" key="1">
    <source>
        <dbReference type="ARBA" id="ARBA00004651"/>
    </source>
</evidence>
<feature type="transmembrane region" description="Helical" evidence="6">
    <location>
        <begin position="800"/>
        <end position="825"/>
    </location>
</feature>
<dbReference type="Pfam" id="PF02687">
    <property type="entry name" value="FtsX"/>
    <property type="match status" value="1"/>
</dbReference>
<keyword evidence="9" id="KW-1185">Reference proteome</keyword>
<dbReference type="PANTHER" id="PTHR30287:SF1">
    <property type="entry name" value="INNER MEMBRANE PROTEIN"/>
    <property type="match status" value="1"/>
</dbReference>
<dbReference type="Proteomes" id="UP000033452">
    <property type="component" value="Unassembled WGS sequence"/>
</dbReference>
<dbReference type="PANTHER" id="PTHR30287">
    <property type="entry name" value="MEMBRANE COMPONENT OF PREDICTED ABC SUPERFAMILY METABOLITE UPTAKE TRANSPORTER"/>
    <property type="match status" value="1"/>
</dbReference>
<evidence type="ECO:0000256" key="5">
    <source>
        <dbReference type="ARBA" id="ARBA00023136"/>
    </source>
</evidence>
<feature type="transmembrane region" description="Helical" evidence="6">
    <location>
        <begin position="269"/>
        <end position="291"/>
    </location>
</feature>